<dbReference type="Gene3D" id="3.90.215.10">
    <property type="entry name" value="Gamma Fibrinogen, chain A, domain 1"/>
    <property type="match status" value="1"/>
</dbReference>
<evidence type="ECO:0000313" key="8">
    <source>
        <dbReference type="Proteomes" id="UP001217089"/>
    </source>
</evidence>
<dbReference type="Gene3D" id="4.10.530.10">
    <property type="entry name" value="Gamma-fibrinogen Carboxyl Terminal Fragment, domain 2"/>
    <property type="match status" value="1"/>
</dbReference>
<name>A0ABQ9FZJ2_TEGGR</name>
<comment type="subcellular location">
    <subcellularLocation>
        <location evidence="1">Secreted</location>
    </subcellularLocation>
</comment>
<evidence type="ECO:0000256" key="5">
    <source>
        <dbReference type="SAM" id="SignalP"/>
    </source>
</evidence>
<organism evidence="7 8">
    <name type="scientific">Tegillarca granosa</name>
    <name type="common">Malaysian cockle</name>
    <name type="synonym">Anadara granosa</name>
    <dbReference type="NCBI Taxonomy" id="220873"/>
    <lineage>
        <taxon>Eukaryota</taxon>
        <taxon>Metazoa</taxon>
        <taxon>Spiralia</taxon>
        <taxon>Lophotrochozoa</taxon>
        <taxon>Mollusca</taxon>
        <taxon>Bivalvia</taxon>
        <taxon>Autobranchia</taxon>
        <taxon>Pteriomorphia</taxon>
        <taxon>Arcoida</taxon>
        <taxon>Arcoidea</taxon>
        <taxon>Arcidae</taxon>
        <taxon>Tegillarca</taxon>
    </lineage>
</organism>
<dbReference type="SUPFAM" id="SSF56496">
    <property type="entry name" value="Fibrinogen C-terminal domain-like"/>
    <property type="match status" value="1"/>
</dbReference>
<dbReference type="InterPro" id="IPR014716">
    <property type="entry name" value="Fibrinogen_a/b/g_C_1"/>
</dbReference>
<reference evidence="7 8" key="1">
    <citation type="submission" date="2022-12" db="EMBL/GenBank/DDBJ databases">
        <title>Chromosome-level genome of Tegillarca granosa.</title>
        <authorList>
            <person name="Kim J."/>
        </authorList>
    </citation>
    <scope>NUCLEOTIDE SEQUENCE [LARGE SCALE GENOMIC DNA]</scope>
    <source>
        <strain evidence="7">Teg-2019</strain>
        <tissue evidence="7">Adductor muscle</tissue>
    </source>
</reference>
<evidence type="ECO:0000256" key="3">
    <source>
        <dbReference type="ARBA" id="ARBA00023157"/>
    </source>
</evidence>
<evidence type="ECO:0000256" key="4">
    <source>
        <dbReference type="ARBA" id="ARBA00023180"/>
    </source>
</evidence>
<dbReference type="PROSITE" id="PS51406">
    <property type="entry name" value="FIBRINOGEN_C_2"/>
    <property type="match status" value="1"/>
</dbReference>
<evidence type="ECO:0000256" key="1">
    <source>
        <dbReference type="ARBA" id="ARBA00004613"/>
    </source>
</evidence>
<keyword evidence="4" id="KW-0325">Glycoprotein</keyword>
<dbReference type="SMART" id="SM00186">
    <property type="entry name" value="FBG"/>
    <property type="match status" value="1"/>
</dbReference>
<dbReference type="EMBL" id="JARBDR010000026">
    <property type="protein sequence ID" value="KAJ8321566.1"/>
    <property type="molecule type" value="Genomic_DNA"/>
</dbReference>
<feature type="signal peptide" evidence="5">
    <location>
        <begin position="1"/>
        <end position="22"/>
    </location>
</feature>
<dbReference type="PANTHER" id="PTHR47221">
    <property type="entry name" value="FIBRINOGEN ALPHA CHAIN"/>
    <property type="match status" value="1"/>
</dbReference>
<dbReference type="Proteomes" id="UP001217089">
    <property type="component" value="Unassembled WGS sequence"/>
</dbReference>
<keyword evidence="5" id="KW-0732">Signal</keyword>
<gene>
    <name evidence="7" type="ORF">KUTeg_000881</name>
</gene>
<accession>A0ABQ9FZJ2</accession>
<dbReference type="PANTHER" id="PTHR47221:SF5">
    <property type="entry name" value="FIBRINOGEN C-TERMINAL DOMAIN-CONTAINING PROTEIN"/>
    <property type="match status" value="1"/>
</dbReference>
<keyword evidence="8" id="KW-1185">Reference proteome</keyword>
<evidence type="ECO:0000256" key="2">
    <source>
        <dbReference type="ARBA" id="ARBA00022525"/>
    </source>
</evidence>
<keyword evidence="3" id="KW-1015">Disulfide bond</keyword>
<evidence type="ECO:0000313" key="7">
    <source>
        <dbReference type="EMBL" id="KAJ8321566.1"/>
    </source>
</evidence>
<evidence type="ECO:0000259" key="6">
    <source>
        <dbReference type="PROSITE" id="PS51406"/>
    </source>
</evidence>
<feature type="chain" id="PRO_5047442185" description="Fibrinogen C-terminal domain-containing protein" evidence="5">
    <location>
        <begin position="23"/>
        <end position="259"/>
    </location>
</feature>
<dbReference type="InterPro" id="IPR002181">
    <property type="entry name" value="Fibrinogen_a/b/g_C_dom"/>
</dbReference>
<comment type="caution">
    <text evidence="7">The sequence shown here is derived from an EMBL/GenBank/DDBJ whole genome shotgun (WGS) entry which is preliminary data.</text>
</comment>
<protein>
    <recommendedName>
        <fullName evidence="6">Fibrinogen C-terminal domain-containing protein</fullName>
    </recommendedName>
</protein>
<keyword evidence="2" id="KW-0964">Secreted</keyword>
<feature type="domain" description="Fibrinogen C-terminal" evidence="6">
    <location>
        <begin position="69"/>
        <end position="259"/>
    </location>
</feature>
<dbReference type="InterPro" id="IPR036056">
    <property type="entry name" value="Fibrinogen-like_C"/>
</dbReference>
<sequence>MTTLLLCPILFLGILGIGSTNAKVCLNVPKYYNPKHYEELLRYTVKLLNQKIQIVNNKNLQETKQELHQALAKPEKDCKALYDQGIRKDGIYKISPSENCDVKVYCDMKNGGWTVIQRRQFGNVDFRRTWASYADGFGKLKGDHWLGLHYIHELTKHNPSKISFEFLMSSTHKMAVGIYRGFFIDGESAGFQMHVSKDAKYNSEMKKYIYLNGFYYHNGMMFSTLDRDNDAAKKDHCAKTHDNAGFWFNSCYTLAWTHQ</sequence>
<dbReference type="Pfam" id="PF00147">
    <property type="entry name" value="Fibrinogen_C"/>
    <property type="match status" value="1"/>
</dbReference>
<dbReference type="InterPro" id="IPR037579">
    <property type="entry name" value="FIB_ANG-like"/>
</dbReference>
<proteinExistence type="predicted"/>